<name>A0A5B8MJ98_9CHLO</name>
<evidence type="ECO:0000259" key="2">
    <source>
        <dbReference type="PROSITE" id="PS51471"/>
    </source>
</evidence>
<dbReference type="AlphaFoldDB" id="A0A5B8MJ98"/>
<reference evidence="3 4" key="1">
    <citation type="submission" date="2018-07" db="EMBL/GenBank/DDBJ databases">
        <title>The complete nuclear genome of the prasinophyte Chloropicon primus (CCMP1205).</title>
        <authorList>
            <person name="Pombert J.-F."/>
            <person name="Otis C."/>
            <person name="Turmel M."/>
            <person name="Lemieux C."/>
        </authorList>
    </citation>
    <scope>NUCLEOTIDE SEQUENCE [LARGE SCALE GENOMIC DNA]</scope>
    <source>
        <strain evidence="3 4">CCMP1205</strain>
    </source>
</reference>
<dbReference type="PANTHER" id="PTHR47990">
    <property type="entry name" value="2-OXOGLUTARATE (2OG) AND FE(II)-DEPENDENT OXYGENASE SUPERFAMILY PROTEIN-RELATED"/>
    <property type="match status" value="1"/>
</dbReference>
<comment type="similarity">
    <text evidence="1">Belongs to the iron/ascorbate-dependent oxidoreductase family.</text>
</comment>
<dbReference type="GO" id="GO:0016491">
    <property type="term" value="F:oxidoreductase activity"/>
    <property type="evidence" value="ECO:0007669"/>
    <property type="project" value="UniProtKB-KW"/>
</dbReference>
<dbReference type="Proteomes" id="UP000316726">
    <property type="component" value="Chromosome 4"/>
</dbReference>
<dbReference type="GO" id="GO:0046872">
    <property type="term" value="F:metal ion binding"/>
    <property type="evidence" value="ECO:0007669"/>
    <property type="project" value="UniProtKB-KW"/>
</dbReference>
<evidence type="ECO:0000256" key="1">
    <source>
        <dbReference type="RuleBase" id="RU003682"/>
    </source>
</evidence>
<dbReference type="InterPro" id="IPR005123">
    <property type="entry name" value="Oxoglu/Fe-dep_dioxygenase_dom"/>
</dbReference>
<dbReference type="InterPro" id="IPR050231">
    <property type="entry name" value="Iron_ascorbate_oxido_reductase"/>
</dbReference>
<dbReference type="SUPFAM" id="SSF51197">
    <property type="entry name" value="Clavaminate synthase-like"/>
    <property type="match status" value="1"/>
</dbReference>
<dbReference type="Pfam" id="PF14226">
    <property type="entry name" value="DIOX_N"/>
    <property type="match status" value="1"/>
</dbReference>
<evidence type="ECO:0000313" key="3">
    <source>
        <dbReference type="EMBL" id="QDZ20351.1"/>
    </source>
</evidence>
<keyword evidence="1" id="KW-0479">Metal-binding</keyword>
<gene>
    <name evidence="3" type="ORF">A3770_04p28690</name>
</gene>
<keyword evidence="1" id="KW-0408">Iron</keyword>
<dbReference type="Pfam" id="PF03171">
    <property type="entry name" value="2OG-FeII_Oxy"/>
    <property type="match status" value="1"/>
</dbReference>
<dbReference type="EMBL" id="CP031037">
    <property type="protein sequence ID" value="QDZ20351.1"/>
    <property type="molecule type" value="Genomic_DNA"/>
</dbReference>
<dbReference type="InterPro" id="IPR026992">
    <property type="entry name" value="DIOX_N"/>
</dbReference>
<protein>
    <submittedName>
        <fullName evidence="3">Iron/ascorbate oxidoreductase</fullName>
    </submittedName>
</protein>
<feature type="domain" description="Fe2OG dioxygenase" evidence="2">
    <location>
        <begin position="171"/>
        <end position="290"/>
    </location>
</feature>
<sequence>MAKPFTLPVIDVTALVADPNHPGVDSAIRQACEDYGFFYIKTGVSAELLERMERHARRFFAKSVEEKERIKMSLSGKSWRGYFKVGDELTSGRADQKEGIYFGTEEKGEYRGDLPLRGKNQFPVDEEGGEVLLRDEVLSYMDFMRSCGTALMRAIARSIGAPELEDHFAENPTELFRIFNYPSPPADPEDSPAGKELYGVGEHTDYGFLTILYQDPSGGLQVKVPSEGGQLLAWQDVPYIKGTHVVNLGDALEHYTHGRFVATPHRVIYHGRPRTEGGKSRLSFPYFFDPCFEAPMTPMSIEEGSSGVRQRWDGADPKQFEGTYGDYLQRKISKVFPQLFAEAMTEEKNIL</sequence>
<proteinExistence type="inferred from homology"/>
<keyword evidence="1" id="KW-0560">Oxidoreductase</keyword>
<evidence type="ECO:0000313" key="4">
    <source>
        <dbReference type="Proteomes" id="UP000316726"/>
    </source>
</evidence>
<dbReference type="PROSITE" id="PS51471">
    <property type="entry name" value="FE2OG_OXY"/>
    <property type="match status" value="1"/>
</dbReference>
<keyword evidence="4" id="KW-1185">Reference proteome</keyword>
<dbReference type="InterPro" id="IPR027443">
    <property type="entry name" value="IPNS-like_sf"/>
</dbReference>
<organism evidence="3 4">
    <name type="scientific">Chloropicon primus</name>
    <dbReference type="NCBI Taxonomy" id="1764295"/>
    <lineage>
        <taxon>Eukaryota</taxon>
        <taxon>Viridiplantae</taxon>
        <taxon>Chlorophyta</taxon>
        <taxon>Chloropicophyceae</taxon>
        <taxon>Chloropicales</taxon>
        <taxon>Chloropicaceae</taxon>
        <taxon>Chloropicon</taxon>
    </lineage>
</organism>
<dbReference type="STRING" id="1764295.A0A5B8MJ98"/>
<dbReference type="OrthoDB" id="288590at2759"/>
<dbReference type="Gene3D" id="2.60.120.330">
    <property type="entry name" value="B-lactam Antibiotic, Isopenicillin N Synthase, Chain"/>
    <property type="match status" value="1"/>
</dbReference>
<accession>A0A5B8MJ98</accession>
<dbReference type="PRINTS" id="PR00682">
    <property type="entry name" value="IPNSYNTHASE"/>
</dbReference>
<dbReference type="InterPro" id="IPR044861">
    <property type="entry name" value="IPNS-like_FE2OG_OXY"/>
</dbReference>